<protein>
    <submittedName>
        <fullName evidence="3">SRPBCC domain-containing protein</fullName>
    </submittedName>
</protein>
<keyword evidence="2" id="KW-1133">Transmembrane helix</keyword>
<feature type="region of interest" description="Disordered" evidence="1">
    <location>
        <begin position="185"/>
        <end position="218"/>
    </location>
</feature>
<keyword evidence="2" id="KW-0812">Transmembrane</keyword>
<dbReference type="RefSeq" id="WP_344357061.1">
    <property type="nucleotide sequence ID" value="NZ_BAAASR010000005.1"/>
</dbReference>
<feature type="region of interest" description="Disordered" evidence="1">
    <location>
        <begin position="258"/>
        <end position="281"/>
    </location>
</feature>
<feature type="transmembrane region" description="Helical" evidence="2">
    <location>
        <begin position="287"/>
        <end position="306"/>
    </location>
</feature>
<proteinExistence type="predicted"/>
<reference evidence="4" key="1">
    <citation type="journal article" date="2019" name="Int. J. Syst. Evol. Microbiol.">
        <title>The Global Catalogue of Microorganisms (GCM) 10K type strain sequencing project: providing services to taxonomists for standard genome sequencing and annotation.</title>
        <authorList>
            <consortium name="The Broad Institute Genomics Platform"/>
            <consortium name="The Broad Institute Genome Sequencing Center for Infectious Disease"/>
            <person name="Wu L."/>
            <person name="Ma J."/>
        </authorList>
    </citation>
    <scope>NUCLEOTIDE SEQUENCE [LARGE SCALE GENOMIC DNA]</scope>
    <source>
        <strain evidence="4">JCM 5062</strain>
    </source>
</reference>
<accession>A0ABP5YM84</accession>
<evidence type="ECO:0000256" key="1">
    <source>
        <dbReference type="SAM" id="MobiDB-lite"/>
    </source>
</evidence>
<evidence type="ECO:0000313" key="3">
    <source>
        <dbReference type="EMBL" id="GAA2482124.1"/>
    </source>
</evidence>
<dbReference type="Gene3D" id="3.30.530.20">
    <property type="match status" value="1"/>
</dbReference>
<dbReference type="EMBL" id="BAAASR010000005">
    <property type="protein sequence ID" value="GAA2482124.1"/>
    <property type="molecule type" value="Genomic_DNA"/>
</dbReference>
<name>A0ABP5YM84_9ACTN</name>
<dbReference type="Pfam" id="PF06240">
    <property type="entry name" value="COXG"/>
    <property type="match status" value="1"/>
</dbReference>
<evidence type="ECO:0000256" key="2">
    <source>
        <dbReference type="SAM" id="Phobius"/>
    </source>
</evidence>
<dbReference type="SUPFAM" id="SSF55961">
    <property type="entry name" value="Bet v1-like"/>
    <property type="match status" value="1"/>
</dbReference>
<organism evidence="3 4">
    <name type="scientific">Streptomyces gobitricini</name>
    <dbReference type="NCBI Taxonomy" id="68211"/>
    <lineage>
        <taxon>Bacteria</taxon>
        <taxon>Bacillati</taxon>
        <taxon>Actinomycetota</taxon>
        <taxon>Actinomycetes</taxon>
        <taxon>Kitasatosporales</taxon>
        <taxon>Streptomycetaceae</taxon>
        <taxon>Streptomyces</taxon>
    </lineage>
</organism>
<sequence>MEHEVFVPVDVETLRAVLADPARVAPCVPGFQQDADASAGPLSGRLKVRAAGHSITYRGALRVTLQEDGAYAVEGEGTEARGAGSVKLALAVRLSAGDGGTTLRFTGTTSADGRLAELSDDAAVSAAHRLLGRFAESLAAAATTAAAPGASLDGAQEPGAQEADGHDVAGRDVADVAGLADARQLTEGQDLDDQDVDDDGVDQGAESAESVFDAPVPPPSLDPLADAEFEVPDIPEEALAGPGAEAAHARRTMIGRSAEEVDHAPPRGRYAPTPGPQTASTTATLRWLAPAAALALASAVVVGRALRRRK</sequence>
<dbReference type="PANTHER" id="PTHR38588">
    <property type="entry name" value="BLL0334 PROTEIN"/>
    <property type="match status" value="1"/>
</dbReference>
<dbReference type="Proteomes" id="UP001499942">
    <property type="component" value="Unassembled WGS sequence"/>
</dbReference>
<comment type="caution">
    <text evidence="3">The sequence shown here is derived from an EMBL/GenBank/DDBJ whole genome shotgun (WGS) entry which is preliminary data.</text>
</comment>
<keyword evidence="4" id="KW-1185">Reference proteome</keyword>
<dbReference type="PANTHER" id="PTHR38588:SF1">
    <property type="entry name" value="BLL0334 PROTEIN"/>
    <property type="match status" value="1"/>
</dbReference>
<evidence type="ECO:0000313" key="4">
    <source>
        <dbReference type="Proteomes" id="UP001499942"/>
    </source>
</evidence>
<gene>
    <name evidence="3" type="ORF">GCM10010393_10940</name>
</gene>
<dbReference type="InterPro" id="IPR023393">
    <property type="entry name" value="START-like_dom_sf"/>
</dbReference>
<dbReference type="InterPro" id="IPR010419">
    <property type="entry name" value="CO_DH_gsu"/>
</dbReference>
<feature type="compositionally biased region" description="Acidic residues" evidence="1">
    <location>
        <begin position="189"/>
        <end position="201"/>
    </location>
</feature>
<keyword evidence="2" id="KW-0472">Membrane</keyword>